<comment type="similarity">
    <text evidence="2 6">Belongs to the universal ribosomal protein uL10 family.</text>
</comment>
<dbReference type="GO" id="GO:0070180">
    <property type="term" value="F:large ribosomal subunit rRNA binding"/>
    <property type="evidence" value="ECO:0007669"/>
    <property type="project" value="UniProtKB-UniRule"/>
</dbReference>
<comment type="subunit">
    <text evidence="6">Part of the ribosomal stalk of the 50S ribosomal subunit. The N-terminus interacts with L11 and the large rRNA to form the base of the stalk. The C-terminus forms an elongated spine to which L12 dimers bind in a sequential fashion forming a multimeric L10(L12)X complex.</text>
</comment>
<dbReference type="GO" id="GO:0005840">
    <property type="term" value="C:ribosome"/>
    <property type="evidence" value="ECO:0007669"/>
    <property type="project" value="UniProtKB-KW"/>
</dbReference>
<evidence type="ECO:0000256" key="3">
    <source>
        <dbReference type="ARBA" id="ARBA00022980"/>
    </source>
</evidence>
<protein>
    <recommendedName>
        <fullName evidence="5 6">Large ribosomal subunit protein uL10</fullName>
    </recommendedName>
</protein>
<evidence type="ECO:0000256" key="5">
    <source>
        <dbReference type="ARBA" id="ARBA00035202"/>
    </source>
</evidence>
<dbReference type="Gene3D" id="3.30.70.1730">
    <property type="match status" value="1"/>
</dbReference>
<gene>
    <name evidence="6" type="primary">rplJ</name>
    <name evidence="7" type="ORF">HELGO_WM16526</name>
</gene>
<accession>A0A6S6SJV3</accession>
<name>A0A6S6SJV3_9BACT</name>
<dbReference type="NCBIfam" id="NF000955">
    <property type="entry name" value="PRK00099.1-1"/>
    <property type="match status" value="1"/>
</dbReference>
<dbReference type="PANTHER" id="PTHR11560">
    <property type="entry name" value="39S RIBOSOMAL PROTEIN L10, MITOCHONDRIAL"/>
    <property type="match status" value="1"/>
</dbReference>
<reference evidence="7" key="1">
    <citation type="submission" date="2020-01" db="EMBL/GenBank/DDBJ databases">
        <authorList>
            <person name="Meier V. D."/>
            <person name="Meier V D."/>
        </authorList>
    </citation>
    <scope>NUCLEOTIDE SEQUENCE</scope>
    <source>
        <strain evidence="7">HLG_WM_MAG_12</strain>
    </source>
</reference>
<dbReference type="GO" id="GO:1990904">
    <property type="term" value="C:ribonucleoprotein complex"/>
    <property type="evidence" value="ECO:0007669"/>
    <property type="project" value="UniProtKB-KW"/>
</dbReference>
<dbReference type="HAMAP" id="MF_00362">
    <property type="entry name" value="Ribosomal_uL10"/>
    <property type="match status" value="1"/>
</dbReference>
<evidence type="ECO:0000313" key="7">
    <source>
        <dbReference type="EMBL" id="CAA6808738.1"/>
    </source>
</evidence>
<dbReference type="GO" id="GO:0006412">
    <property type="term" value="P:translation"/>
    <property type="evidence" value="ECO:0007669"/>
    <property type="project" value="UniProtKB-UniRule"/>
</dbReference>
<sequence>MTKTKKNEVVSALTEEFKNSSSVVVCSYKGLSHSNLETLRQNASASETKVKVVKNTLASIAIKEAGYSEVSFSEPNIFIWSEDSISACKVAYDFAKSKDNAKESFEIKSGIIDGETASVETINQFAKLPGKDELIGMLLSVWTAPARNFVTGLDNLKQKLEEEA</sequence>
<keyword evidence="6" id="KW-0699">rRNA-binding</keyword>
<dbReference type="CDD" id="cd05797">
    <property type="entry name" value="Ribosomal_L10"/>
    <property type="match status" value="1"/>
</dbReference>
<keyword evidence="4 6" id="KW-0687">Ribonucleoprotein</keyword>
<evidence type="ECO:0000256" key="2">
    <source>
        <dbReference type="ARBA" id="ARBA00008889"/>
    </source>
</evidence>
<keyword evidence="6" id="KW-0694">RNA-binding</keyword>
<comment type="function">
    <text evidence="1 6">Forms part of the ribosomal stalk, playing a central role in the interaction of the ribosome with GTP-bound translation factors.</text>
</comment>
<dbReference type="Pfam" id="PF00466">
    <property type="entry name" value="Ribosomal_L10"/>
    <property type="match status" value="1"/>
</dbReference>
<dbReference type="AlphaFoldDB" id="A0A6S6SJV3"/>
<evidence type="ECO:0000256" key="1">
    <source>
        <dbReference type="ARBA" id="ARBA00002633"/>
    </source>
</evidence>
<dbReference type="EMBL" id="CACVAW010000033">
    <property type="protein sequence ID" value="CAA6808738.1"/>
    <property type="molecule type" value="Genomic_DNA"/>
</dbReference>
<evidence type="ECO:0000256" key="6">
    <source>
        <dbReference type="HAMAP-Rule" id="MF_00362"/>
    </source>
</evidence>
<keyword evidence="3 6" id="KW-0689">Ribosomal protein</keyword>
<proteinExistence type="inferred from homology"/>
<dbReference type="InterPro" id="IPR043141">
    <property type="entry name" value="Ribosomal_uL10-like_sf"/>
</dbReference>
<organism evidence="7">
    <name type="scientific">uncultured Campylobacterales bacterium</name>
    <dbReference type="NCBI Taxonomy" id="352960"/>
    <lineage>
        <taxon>Bacteria</taxon>
        <taxon>Pseudomonadati</taxon>
        <taxon>Campylobacterota</taxon>
        <taxon>Epsilonproteobacteria</taxon>
        <taxon>Campylobacterales</taxon>
        <taxon>environmental samples</taxon>
    </lineage>
</organism>
<dbReference type="InterPro" id="IPR001790">
    <property type="entry name" value="Ribosomal_uL10"/>
</dbReference>
<evidence type="ECO:0000256" key="4">
    <source>
        <dbReference type="ARBA" id="ARBA00023274"/>
    </source>
</evidence>
<dbReference type="InterPro" id="IPR022973">
    <property type="entry name" value="Ribosomal_uL10_bac"/>
</dbReference>
<dbReference type="InterPro" id="IPR047865">
    <property type="entry name" value="Ribosomal_uL10_bac_type"/>
</dbReference>
<dbReference type="SUPFAM" id="SSF160369">
    <property type="entry name" value="Ribosomal protein L10-like"/>
    <property type="match status" value="1"/>
</dbReference>